<feature type="transmembrane region" description="Helical" evidence="6">
    <location>
        <begin position="381"/>
        <end position="399"/>
    </location>
</feature>
<comment type="similarity">
    <text evidence="2">Belongs to the major facilitator superfamily. Organophosphate:Pi antiporter (OPA) (TC 2.A.1.4) family.</text>
</comment>
<dbReference type="InterPro" id="IPR036259">
    <property type="entry name" value="MFS_trans_sf"/>
</dbReference>
<evidence type="ECO:0000256" key="3">
    <source>
        <dbReference type="ARBA" id="ARBA00022692"/>
    </source>
</evidence>
<dbReference type="PROSITE" id="PS50850">
    <property type="entry name" value="MFS"/>
    <property type="match status" value="1"/>
</dbReference>
<dbReference type="GO" id="GO:0005886">
    <property type="term" value="C:plasma membrane"/>
    <property type="evidence" value="ECO:0007669"/>
    <property type="project" value="TreeGrafter"/>
</dbReference>
<comment type="caution">
    <text evidence="8">The sequence shown here is derived from an EMBL/GenBank/DDBJ whole genome shotgun (WGS) entry which is preliminary data.</text>
</comment>
<feature type="transmembrane region" description="Helical" evidence="6">
    <location>
        <begin position="354"/>
        <end position="374"/>
    </location>
</feature>
<keyword evidence="4 6" id="KW-1133">Transmembrane helix</keyword>
<protein>
    <submittedName>
        <fullName evidence="8">Glycerol-3-phosphate transporter</fullName>
    </submittedName>
</protein>
<evidence type="ECO:0000256" key="6">
    <source>
        <dbReference type="SAM" id="Phobius"/>
    </source>
</evidence>
<evidence type="ECO:0000256" key="4">
    <source>
        <dbReference type="ARBA" id="ARBA00022989"/>
    </source>
</evidence>
<feature type="transmembrane region" description="Helical" evidence="6">
    <location>
        <begin position="159"/>
        <end position="183"/>
    </location>
</feature>
<feature type="domain" description="Major facilitator superfamily (MFS) profile" evidence="7">
    <location>
        <begin position="29"/>
        <end position="442"/>
    </location>
</feature>
<dbReference type="Gene3D" id="1.20.1250.20">
    <property type="entry name" value="MFS general substrate transporter like domains"/>
    <property type="match status" value="2"/>
</dbReference>
<feature type="transmembrane region" description="Helical" evidence="6">
    <location>
        <begin position="98"/>
        <end position="116"/>
    </location>
</feature>
<gene>
    <name evidence="8" type="ORF">LEP1GSC179_3725</name>
</gene>
<dbReference type="PANTHER" id="PTHR43826:SF6">
    <property type="entry name" value="GLYCEROL-3-PHOSPHATE TRANSPORTER"/>
    <property type="match status" value="1"/>
</dbReference>
<feature type="transmembrane region" description="Helical" evidence="6">
    <location>
        <begin position="256"/>
        <end position="274"/>
    </location>
</feature>
<dbReference type="InterPro" id="IPR021159">
    <property type="entry name" value="Sugar-P_transporter_CS"/>
</dbReference>
<evidence type="ECO:0000313" key="9">
    <source>
        <dbReference type="Proteomes" id="UP000006329"/>
    </source>
</evidence>
<keyword evidence="3 6" id="KW-0812">Transmembrane</keyword>
<dbReference type="InterPro" id="IPR011701">
    <property type="entry name" value="MFS"/>
</dbReference>
<sequence>MISPLRWILPAKPKPLLSKEMIDRSYPRFRWRILEATFIGYAVFYLVRNNFPVISKEMGEALRYNQEQITNILAVTAITYGIGKFVMGALSDRSNPKYFMPLGLILTAICNLLFGASSNYEVHFYLWALNGLFQGMGWPPCGRSLGHWFGVSERGSKFAIWNIAHNLGGGAVGIVAAYSASWWGWRNAFYIPASIAIVTAIYLLFRLVDTPQSVGLPPIEEYQEDPEKESRLSSEEQERELSFREIILQSVLKNHYVWTFAFANFFVYVVRYSLTDIGPTYLKFAKGASLEIGGFSTFIYEYAGIGSTLLVGWGSDKLGGKRGMVSFLCMLPILLALVALLFTPPGFLWLDLTLFSIIGFFIYPPVMLLGVAGLDFTSKKAVGTAAGFIGLFGYLGRTALSKAVGWLSKQPGFHWEESLYLVIGATLISLALLAVTWSWKPKV</sequence>
<evidence type="ECO:0000256" key="2">
    <source>
        <dbReference type="ARBA" id="ARBA00009598"/>
    </source>
</evidence>
<dbReference type="PANTHER" id="PTHR43826">
    <property type="entry name" value="GLUCOSE-6-PHOSPHATE EXCHANGER SLC37A4"/>
    <property type="match status" value="1"/>
</dbReference>
<feature type="transmembrane region" description="Helical" evidence="6">
    <location>
        <begin position="189"/>
        <end position="208"/>
    </location>
</feature>
<dbReference type="RefSeq" id="WP_004469691.1">
    <property type="nucleotide sequence ID" value="NZ_AHON02000059.1"/>
</dbReference>
<dbReference type="Proteomes" id="UP000006329">
    <property type="component" value="Unassembled WGS sequence"/>
</dbReference>
<feature type="transmembrane region" description="Helical" evidence="6">
    <location>
        <begin position="325"/>
        <end position="342"/>
    </location>
</feature>
<evidence type="ECO:0000259" key="7">
    <source>
        <dbReference type="PROSITE" id="PS50850"/>
    </source>
</evidence>
<evidence type="ECO:0000313" key="8">
    <source>
        <dbReference type="EMBL" id="EKO33110.1"/>
    </source>
</evidence>
<dbReference type="PROSITE" id="PS00942">
    <property type="entry name" value="GLPT"/>
    <property type="match status" value="1"/>
</dbReference>
<dbReference type="AlphaFoldDB" id="A0A0E2BDU8"/>
<proteinExistence type="inferred from homology"/>
<feature type="transmembrane region" description="Helical" evidence="6">
    <location>
        <begin position="419"/>
        <end position="439"/>
    </location>
</feature>
<evidence type="ECO:0000256" key="5">
    <source>
        <dbReference type="ARBA" id="ARBA00023136"/>
    </source>
</evidence>
<dbReference type="InterPro" id="IPR020846">
    <property type="entry name" value="MFS_dom"/>
</dbReference>
<dbReference type="GO" id="GO:0012505">
    <property type="term" value="C:endomembrane system"/>
    <property type="evidence" value="ECO:0007669"/>
    <property type="project" value="UniProtKB-SubCell"/>
</dbReference>
<dbReference type="InterPro" id="IPR051337">
    <property type="entry name" value="OPA_Antiporter"/>
</dbReference>
<dbReference type="SUPFAM" id="SSF103473">
    <property type="entry name" value="MFS general substrate transporter"/>
    <property type="match status" value="1"/>
</dbReference>
<dbReference type="InterPro" id="IPR000849">
    <property type="entry name" value="Sugar_P_transporter"/>
</dbReference>
<feature type="transmembrane region" description="Helical" evidence="6">
    <location>
        <begin position="68"/>
        <end position="86"/>
    </location>
</feature>
<dbReference type="Pfam" id="PF07690">
    <property type="entry name" value="MFS_1"/>
    <property type="match status" value="1"/>
</dbReference>
<accession>A0A0E2BDU8</accession>
<feature type="transmembrane region" description="Helical" evidence="6">
    <location>
        <begin position="294"/>
        <end position="313"/>
    </location>
</feature>
<reference evidence="8" key="1">
    <citation type="submission" date="2012-10" db="EMBL/GenBank/DDBJ databases">
        <authorList>
            <person name="Harkins D.M."/>
            <person name="Durkin A.S."/>
            <person name="Brinkac L.M."/>
            <person name="Haft D.H."/>
            <person name="Selengut J.D."/>
            <person name="Sanka R."/>
            <person name="DePew J."/>
            <person name="Purushe J."/>
            <person name="Matthias M.A."/>
            <person name="Vinetz J.M."/>
            <person name="Sutton G.G."/>
            <person name="Nierman W.C."/>
            <person name="Fouts D.E."/>
        </authorList>
    </citation>
    <scope>NUCLEOTIDE SEQUENCE [LARGE SCALE GENOMIC DNA]</scope>
    <source>
        <strain evidence="8">MOR084</strain>
    </source>
</reference>
<name>A0A0E2BDU8_9LEPT</name>
<evidence type="ECO:0000256" key="1">
    <source>
        <dbReference type="ARBA" id="ARBA00004127"/>
    </source>
</evidence>
<dbReference type="GO" id="GO:0061513">
    <property type="term" value="F:glucose 6-phosphate:phosphate antiporter activity"/>
    <property type="evidence" value="ECO:0007669"/>
    <property type="project" value="TreeGrafter"/>
</dbReference>
<keyword evidence="5 6" id="KW-0472">Membrane</keyword>
<organism evidence="8 9">
    <name type="scientific">Leptospira santarosai str. MOR084</name>
    <dbReference type="NCBI Taxonomy" id="1049984"/>
    <lineage>
        <taxon>Bacteria</taxon>
        <taxon>Pseudomonadati</taxon>
        <taxon>Spirochaetota</taxon>
        <taxon>Spirochaetia</taxon>
        <taxon>Leptospirales</taxon>
        <taxon>Leptospiraceae</taxon>
        <taxon>Leptospira</taxon>
    </lineage>
</organism>
<dbReference type="PIRSF" id="PIRSF002808">
    <property type="entry name" value="Hexose_phosphate_transp"/>
    <property type="match status" value="1"/>
</dbReference>
<dbReference type="EMBL" id="AHON02000059">
    <property type="protein sequence ID" value="EKO33110.1"/>
    <property type="molecule type" value="Genomic_DNA"/>
</dbReference>
<comment type="subcellular location">
    <subcellularLocation>
        <location evidence="1">Endomembrane system</location>
        <topology evidence="1">Multi-pass membrane protein</topology>
    </subcellularLocation>
</comment>
<feature type="transmembrane region" description="Helical" evidence="6">
    <location>
        <begin position="29"/>
        <end position="48"/>
    </location>
</feature>
<dbReference type="GO" id="GO:0035435">
    <property type="term" value="P:phosphate ion transmembrane transport"/>
    <property type="evidence" value="ECO:0007669"/>
    <property type="project" value="TreeGrafter"/>
</dbReference>
<keyword evidence="9" id="KW-1185">Reference proteome</keyword>